<gene>
    <name evidence="1" type="ORF">SK3146_01710</name>
</gene>
<reference evidence="1" key="1">
    <citation type="submission" date="2018-02" db="EMBL/GenBank/DDBJ databases">
        <authorList>
            <person name="Kim S.-K."/>
            <person name="Jung H.-I."/>
            <person name="Lee S.-W."/>
        </authorList>
    </citation>
    <scope>NUCLEOTIDE SEQUENCE</scope>
    <source>
        <strain evidence="1">SK3146</strain>
    </source>
</reference>
<dbReference type="PANTHER" id="PTHR36848">
    <property type="entry name" value="DNA-BINDING PROTEIN (PUTATIVE SECRETED PROTEIN)-RELATED"/>
    <property type="match status" value="1"/>
</dbReference>
<protein>
    <recommendedName>
        <fullName evidence="3">Glycosyl hydrolases family 2 sugar binding domain-containing protein</fullName>
    </recommendedName>
</protein>
<dbReference type="InterPro" id="IPR053161">
    <property type="entry name" value="Ulvan_degrading_GH"/>
</dbReference>
<evidence type="ECO:0000313" key="1">
    <source>
        <dbReference type="EMBL" id="UQZ82553.1"/>
    </source>
</evidence>
<dbReference type="InterPro" id="IPR008979">
    <property type="entry name" value="Galactose-bd-like_sf"/>
</dbReference>
<dbReference type="SUPFAM" id="SSF49785">
    <property type="entry name" value="Galactose-binding domain-like"/>
    <property type="match status" value="1"/>
</dbReference>
<dbReference type="Gene3D" id="2.60.120.260">
    <property type="entry name" value="Galactose-binding domain-like"/>
    <property type="match status" value="1"/>
</dbReference>
<organism evidence="1 2">
    <name type="scientific">Paenibacillus konkukensis</name>
    <dbReference type="NCBI Taxonomy" id="2020716"/>
    <lineage>
        <taxon>Bacteria</taxon>
        <taxon>Bacillati</taxon>
        <taxon>Bacillota</taxon>
        <taxon>Bacilli</taxon>
        <taxon>Bacillales</taxon>
        <taxon>Paenibacillaceae</taxon>
        <taxon>Paenibacillus</taxon>
    </lineage>
</organism>
<proteinExistence type="predicted"/>
<dbReference type="NCBIfam" id="NF045579">
    <property type="entry name" value="rhamnoside_JR"/>
    <property type="match status" value="1"/>
</dbReference>
<reference evidence="1" key="2">
    <citation type="journal article" date="2021" name="J Anim Sci Technol">
        <title>Complete genome sequence of Paenibacillus konkukensis sp. nov. SK3146 as a potential probiotic strain.</title>
        <authorList>
            <person name="Jung H.I."/>
            <person name="Park S."/>
            <person name="Niu K.M."/>
            <person name="Lee S.W."/>
            <person name="Kothari D."/>
            <person name="Yi K.J."/>
            <person name="Kim S.K."/>
        </authorList>
    </citation>
    <scope>NUCLEOTIDE SEQUENCE</scope>
    <source>
        <strain evidence="1">SK3146</strain>
    </source>
</reference>
<evidence type="ECO:0008006" key="3">
    <source>
        <dbReference type="Google" id="ProtNLM"/>
    </source>
</evidence>
<dbReference type="RefSeq" id="WP_249864679.1">
    <property type="nucleotide sequence ID" value="NZ_CP027059.1"/>
</dbReference>
<name>A0ABY4RK91_9BACL</name>
<keyword evidence="2" id="KW-1185">Reference proteome</keyword>
<dbReference type="Proteomes" id="UP001057134">
    <property type="component" value="Chromosome"/>
</dbReference>
<sequence length="850" mass="94349">MTTNTDTSLEQQFLHPSDEFTPIPFWFWNDELTESEIVRQIADFADKGVMGFVIHPRIGIPESIPYLSDTYMGLVKAAVQEAERRGMTVILYDEAMYPSGAAKGLVVQDNPELASRGLKMTELSASEPVRLAEVLGDRDVLISAQAVRKKGAGIEPGDSAVLEPSDGIVAFRAAGGDNDDWTILLFIETFSRGTIRGIHFGEDDGEPNAPASADLLNPLAVEKFIRLTHDRYYEVLSPYFGTAVRAMFTDEPDIMGRRHTKGLKAWTGGFLDYFIREGCEVTDLPLLWLEGDRADLIRRRYSKAVNKRMIESYYKPLAEWCGCHGIALTGHPAASDEIGLLEHFHIPGQDVVWRWVAPEDGKAVEGKHTTMAKCSSDAARHRGRRRNLNEFLGVCGLDASWALSAGDMKWYMDWLLVRGVNLLCPHAFYYSIDGPRRLNERPPDVGPNNIWWPHYRRFADYMKRMSWLMTDSVNVTPIAVLGREDWLPWRSVKPLFENQREFNYLEESLLAAVCGIEHGRINIAGQTYSVVIVEDDGLWEEETKRVLRGFIDQGGQVIAIQAHEGAQTVPSTIRLDDPSGIAAELERLEPGDLKLEPSRPDIRASHVIKDGNHFYVLVNEGERPYEGALTIRTEGRAELWDPWEGRIDLAPVSAEAGSVAAAAGGMTLSVALERRQALVYRIDPSRSAELSAGSRRRIRQSSVSIDGPWNVSAGRQAVGTVTPQTESAEAAAAESAIGRLSLGNWAETEGPEHFAGTITYTNTVSLESGAAKADSLILDLGEAHEMAEVWVNGEWAGVRMWHPYTFAIGALAKQGMNELRIDVTNNLSNRYDRKKLPSGLIGPVEVSVYE</sequence>
<dbReference type="EMBL" id="CP027059">
    <property type="protein sequence ID" value="UQZ82553.1"/>
    <property type="molecule type" value="Genomic_DNA"/>
</dbReference>
<evidence type="ECO:0000313" key="2">
    <source>
        <dbReference type="Proteomes" id="UP001057134"/>
    </source>
</evidence>
<accession>A0ABY4RK91</accession>
<dbReference type="PANTHER" id="PTHR36848:SF2">
    <property type="entry name" value="SECRETED PROTEIN"/>
    <property type="match status" value="1"/>
</dbReference>